<dbReference type="EMBL" id="RBNJ01000510">
    <property type="protein sequence ID" value="RUS34411.1"/>
    <property type="molecule type" value="Genomic_DNA"/>
</dbReference>
<feature type="compositionally biased region" description="Pro residues" evidence="1">
    <location>
        <begin position="1"/>
        <end position="11"/>
    </location>
</feature>
<reference evidence="2 3" key="1">
    <citation type="journal article" date="2018" name="New Phytol.">
        <title>Phylogenomics of Endogonaceae and evolution of mycorrhizas within Mucoromycota.</title>
        <authorList>
            <person name="Chang Y."/>
            <person name="Desiro A."/>
            <person name="Na H."/>
            <person name="Sandor L."/>
            <person name="Lipzen A."/>
            <person name="Clum A."/>
            <person name="Barry K."/>
            <person name="Grigoriev I.V."/>
            <person name="Martin F.M."/>
            <person name="Stajich J.E."/>
            <person name="Smith M.E."/>
            <person name="Bonito G."/>
            <person name="Spatafora J.W."/>
        </authorList>
    </citation>
    <scope>NUCLEOTIDE SEQUENCE [LARGE SCALE GENOMIC DNA]</scope>
    <source>
        <strain evidence="2 3">AD002</strain>
    </source>
</reference>
<organism evidence="2 3">
    <name type="scientific">Jimgerdemannia flammicorona</name>
    <dbReference type="NCBI Taxonomy" id="994334"/>
    <lineage>
        <taxon>Eukaryota</taxon>
        <taxon>Fungi</taxon>
        <taxon>Fungi incertae sedis</taxon>
        <taxon>Mucoromycota</taxon>
        <taxon>Mucoromycotina</taxon>
        <taxon>Endogonomycetes</taxon>
        <taxon>Endogonales</taxon>
        <taxon>Endogonaceae</taxon>
        <taxon>Jimgerdemannia</taxon>
    </lineage>
</organism>
<comment type="caution">
    <text evidence="2">The sequence shown here is derived from an EMBL/GenBank/DDBJ whole genome shotgun (WGS) entry which is preliminary data.</text>
</comment>
<feature type="region of interest" description="Disordered" evidence="1">
    <location>
        <begin position="1"/>
        <end position="26"/>
    </location>
</feature>
<keyword evidence="3" id="KW-1185">Reference proteome</keyword>
<evidence type="ECO:0000313" key="3">
    <source>
        <dbReference type="Proteomes" id="UP000274822"/>
    </source>
</evidence>
<dbReference type="Proteomes" id="UP000274822">
    <property type="component" value="Unassembled WGS sequence"/>
</dbReference>
<proteinExistence type="predicted"/>
<gene>
    <name evidence="2" type="ORF">BC938DRAFT_480589</name>
</gene>
<evidence type="ECO:0000256" key="1">
    <source>
        <dbReference type="SAM" id="MobiDB-lite"/>
    </source>
</evidence>
<dbReference type="AlphaFoldDB" id="A0A433QX74"/>
<protein>
    <submittedName>
        <fullName evidence="2">Uncharacterized protein</fullName>
    </submittedName>
</protein>
<accession>A0A433QX74</accession>
<name>A0A433QX74_9FUNG</name>
<sequence length="126" mass="14665">MEKENPIPPSPAADNRTSRSRSTSSPRIRYITRATLIRFLVPKFEQCGTRHRFFIDPTYIPILTTVPQITRIKERVEEKEGIPPPQQRYVGFYTGSGESMKLFLRKLYFGALRCTCDKMLYCGRML</sequence>
<evidence type="ECO:0000313" key="2">
    <source>
        <dbReference type="EMBL" id="RUS34411.1"/>
    </source>
</evidence>